<dbReference type="Pfam" id="PF01555">
    <property type="entry name" value="N6_N4_Mtase"/>
    <property type="match status" value="1"/>
</dbReference>
<organism evidence="5">
    <name type="scientific">marine sediment metagenome</name>
    <dbReference type="NCBI Taxonomy" id="412755"/>
    <lineage>
        <taxon>unclassified sequences</taxon>
        <taxon>metagenomes</taxon>
        <taxon>ecological metagenomes</taxon>
    </lineage>
</organism>
<evidence type="ECO:0000256" key="3">
    <source>
        <dbReference type="ARBA" id="ARBA00022679"/>
    </source>
</evidence>
<proteinExistence type="inferred from homology"/>
<dbReference type="PROSITE" id="PS00092">
    <property type="entry name" value="N6_MTASE"/>
    <property type="match status" value="1"/>
</dbReference>
<dbReference type="PRINTS" id="PR00508">
    <property type="entry name" value="S21N4MTFRASE"/>
</dbReference>
<keyword evidence="3" id="KW-0808">Transferase</keyword>
<accession>X1S6X4</accession>
<dbReference type="GO" id="GO:0003677">
    <property type="term" value="F:DNA binding"/>
    <property type="evidence" value="ECO:0007669"/>
    <property type="project" value="InterPro"/>
</dbReference>
<protein>
    <recommendedName>
        <fullName evidence="4">DNA methylase N-4/N-6 domain-containing protein</fullName>
    </recommendedName>
</protein>
<evidence type="ECO:0000256" key="1">
    <source>
        <dbReference type="ARBA" id="ARBA00006594"/>
    </source>
</evidence>
<dbReference type="InterPro" id="IPR002052">
    <property type="entry name" value="DNA_methylase_N6_adenine_CS"/>
</dbReference>
<evidence type="ECO:0000256" key="2">
    <source>
        <dbReference type="ARBA" id="ARBA00022603"/>
    </source>
</evidence>
<dbReference type="InterPro" id="IPR002941">
    <property type="entry name" value="DNA_methylase_N4/N6"/>
</dbReference>
<dbReference type="AlphaFoldDB" id="X1S6X4"/>
<dbReference type="Gene3D" id="3.40.50.150">
    <property type="entry name" value="Vaccinia Virus protein VP39"/>
    <property type="match status" value="1"/>
</dbReference>
<name>X1S6X4_9ZZZZ</name>
<dbReference type="EMBL" id="BARW01004479">
    <property type="protein sequence ID" value="GAI63534.1"/>
    <property type="molecule type" value="Genomic_DNA"/>
</dbReference>
<evidence type="ECO:0000259" key="4">
    <source>
        <dbReference type="Pfam" id="PF01555"/>
    </source>
</evidence>
<sequence>AMEHLVPDVGIGDRKVLFKSVNNDVFGREESPRNQEKFSQAVSLLNEKALGVRLYWDDALQRIPRLKAGSVSLVIADPPYNVTDAPWDRFEPPERYLEWVELWLEALRPKLAKDYHFFLFCAPSYMARIEELLVDHEWPIKSRVIWAHRNLSMGRDVTDKFISSWQPVFHCGTHPLNWHPDWNEERLDVQTHATPQSNFNDKKLHPMAKPLKLIELFIRVGSKPGDIVLDPFAGGGVTGEACSTVKQRRCLLIEKEEEFVTTIERRLGISRVREEADG</sequence>
<dbReference type="GO" id="GO:0008170">
    <property type="term" value="F:N-methyltransferase activity"/>
    <property type="evidence" value="ECO:0007669"/>
    <property type="project" value="InterPro"/>
</dbReference>
<feature type="domain" description="DNA methylase N-4/N-6" evidence="4">
    <location>
        <begin position="71"/>
        <end position="264"/>
    </location>
</feature>
<dbReference type="InterPro" id="IPR001091">
    <property type="entry name" value="RM_Methyltransferase"/>
</dbReference>
<feature type="non-terminal residue" evidence="5">
    <location>
        <position position="278"/>
    </location>
</feature>
<comment type="caution">
    <text evidence="5">The sequence shown here is derived from an EMBL/GenBank/DDBJ whole genome shotgun (WGS) entry which is preliminary data.</text>
</comment>
<comment type="similarity">
    <text evidence="1">Belongs to the N(4)/N(6)-methyltransferase family.</text>
</comment>
<evidence type="ECO:0000313" key="5">
    <source>
        <dbReference type="EMBL" id="GAI63534.1"/>
    </source>
</evidence>
<dbReference type="GO" id="GO:0032259">
    <property type="term" value="P:methylation"/>
    <property type="evidence" value="ECO:0007669"/>
    <property type="project" value="UniProtKB-KW"/>
</dbReference>
<gene>
    <name evidence="5" type="ORF">S12H4_10462</name>
</gene>
<feature type="non-terminal residue" evidence="5">
    <location>
        <position position="1"/>
    </location>
</feature>
<dbReference type="SUPFAM" id="SSF53335">
    <property type="entry name" value="S-adenosyl-L-methionine-dependent methyltransferases"/>
    <property type="match status" value="1"/>
</dbReference>
<reference evidence="5" key="1">
    <citation type="journal article" date="2014" name="Front. Microbiol.">
        <title>High frequency of phylogenetically diverse reductive dehalogenase-homologous genes in deep subseafloor sedimentary metagenomes.</title>
        <authorList>
            <person name="Kawai M."/>
            <person name="Futagami T."/>
            <person name="Toyoda A."/>
            <person name="Takaki Y."/>
            <person name="Nishi S."/>
            <person name="Hori S."/>
            <person name="Arai W."/>
            <person name="Tsubouchi T."/>
            <person name="Morono Y."/>
            <person name="Uchiyama I."/>
            <person name="Ito T."/>
            <person name="Fujiyama A."/>
            <person name="Inagaki F."/>
            <person name="Takami H."/>
        </authorList>
    </citation>
    <scope>NUCLEOTIDE SEQUENCE</scope>
    <source>
        <strain evidence="5">Expedition CK06-06</strain>
    </source>
</reference>
<keyword evidence="2" id="KW-0489">Methyltransferase</keyword>
<dbReference type="InterPro" id="IPR029063">
    <property type="entry name" value="SAM-dependent_MTases_sf"/>
</dbReference>